<dbReference type="Proteomes" id="UP001642487">
    <property type="component" value="Chromosome 8"/>
</dbReference>
<dbReference type="Gene3D" id="1.10.510.10">
    <property type="entry name" value="Transferase(Phosphotransferase) domain 1"/>
    <property type="match status" value="1"/>
</dbReference>
<evidence type="ECO:0000313" key="16">
    <source>
        <dbReference type="Proteomes" id="UP001642487"/>
    </source>
</evidence>
<dbReference type="Gene3D" id="3.30.310.80">
    <property type="entry name" value="Kinase associated domain 1, KA1"/>
    <property type="match status" value="1"/>
</dbReference>
<dbReference type="Pfam" id="PF03822">
    <property type="entry name" value="NAF"/>
    <property type="match status" value="1"/>
</dbReference>
<reference evidence="15 16" key="1">
    <citation type="submission" date="2024-03" db="EMBL/GenBank/DDBJ databases">
        <authorList>
            <person name="Gkanogiannis A."/>
            <person name="Becerra Lopez-Lavalle L."/>
        </authorList>
    </citation>
    <scope>NUCLEOTIDE SEQUENCE [LARGE SCALE GENOMIC DNA]</scope>
</reference>
<keyword evidence="6 11" id="KW-0547">Nucleotide-binding</keyword>
<dbReference type="Gene3D" id="3.30.200.20">
    <property type="entry name" value="Phosphorylase Kinase, domain 1"/>
    <property type="match status" value="1"/>
</dbReference>
<keyword evidence="7" id="KW-0418">Kinase</keyword>
<sequence length="611" mass="68977">MDGSAGRSKALSSSNGGRTRVGKYQLGRTLGEGNFAKVKFARNSETGENVAIKILDKEKVLKHKMISQIKREISTMKLIRHPNVIRMFEVMASKTKIYIVLEFVTGGELFDKIVSRGRMKEDEARKYFQQLINAVDYCHSRGVFHRDLKPENLLLDANGVLKVSDFGLSALPQQVREDGLLHTTCGTPNYVAPEVINDKGYDGAKADLWSCGVILFVLMAGYLPFEDSNLVALYKKIHKADFTCPPWFSTNAKKLIKRILDPNPSTRITIPEVIENEWFRKGYKPPTFEQADISLDDVDAIFNETGDSGSLVVERKEEGSKAPLAMNAFELISKSQGLNLSSLFEKQMGIVKRETRFTSNRPAKEILSKIEETAAPLGFDVKKNNYKMKLQGEKTGRKGHLSVATEIYEVAPSLYMVELRKAGGDTLEFHKFYKNLKTGLKDIVWKHEEDPNEGDSGASVSQSSLFFFIKHTYSKLLAEEKKDYRPTATSVLVCSKKKELGCCLGKFANNISKFTSFSQTGISYTPGLHLRSLKFGSSVSTTNLLDVANVVRYFLEVYDMQYALRNRHDPDVLLLVLTQHSQQNSFERKVGEREEKHENWGRGKREAQRRD</sequence>
<keyword evidence="16" id="KW-1185">Reference proteome</keyword>
<dbReference type="CDD" id="cd12195">
    <property type="entry name" value="CIPK_C"/>
    <property type="match status" value="1"/>
</dbReference>
<keyword evidence="4" id="KW-0723">Serine/threonine-protein kinase</keyword>
<evidence type="ECO:0000256" key="1">
    <source>
        <dbReference type="ARBA" id="ARBA00001936"/>
    </source>
</evidence>
<evidence type="ECO:0000256" key="2">
    <source>
        <dbReference type="ARBA" id="ARBA00006234"/>
    </source>
</evidence>
<evidence type="ECO:0000256" key="3">
    <source>
        <dbReference type="ARBA" id="ARBA00012513"/>
    </source>
</evidence>
<evidence type="ECO:0000313" key="15">
    <source>
        <dbReference type="EMBL" id="CAK9327616.1"/>
    </source>
</evidence>
<dbReference type="InterPro" id="IPR004041">
    <property type="entry name" value="NAF_dom"/>
</dbReference>
<dbReference type="PROSITE" id="PS50816">
    <property type="entry name" value="NAF"/>
    <property type="match status" value="1"/>
</dbReference>
<comment type="catalytic activity">
    <reaction evidence="10">
        <text>L-seryl-[protein] + ATP = O-phospho-L-seryl-[protein] + ADP + H(+)</text>
        <dbReference type="Rhea" id="RHEA:17989"/>
        <dbReference type="Rhea" id="RHEA-COMP:9863"/>
        <dbReference type="Rhea" id="RHEA-COMP:11604"/>
        <dbReference type="ChEBI" id="CHEBI:15378"/>
        <dbReference type="ChEBI" id="CHEBI:29999"/>
        <dbReference type="ChEBI" id="CHEBI:30616"/>
        <dbReference type="ChEBI" id="CHEBI:83421"/>
        <dbReference type="ChEBI" id="CHEBI:456216"/>
        <dbReference type="EC" id="2.7.11.1"/>
    </reaction>
</comment>
<evidence type="ECO:0000256" key="4">
    <source>
        <dbReference type="ARBA" id="ARBA00022527"/>
    </source>
</evidence>
<dbReference type="PROSITE" id="PS00108">
    <property type="entry name" value="PROTEIN_KINASE_ST"/>
    <property type="match status" value="1"/>
</dbReference>
<dbReference type="InterPro" id="IPR018451">
    <property type="entry name" value="NAF/FISL_domain"/>
</dbReference>
<feature type="region of interest" description="Disordered" evidence="12">
    <location>
        <begin position="1"/>
        <end position="23"/>
    </location>
</feature>
<evidence type="ECO:0000256" key="8">
    <source>
        <dbReference type="ARBA" id="ARBA00022840"/>
    </source>
</evidence>
<name>A0ABP0Z4J7_9ROSI</name>
<organism evidence="15 16">
    <name type="scientific">Citrullus colocynthis</name>
    <name type="common">colocynth</name>
    <dbReference type="NCBI Taxonomy" id="252529"/>
    <lineage>
        <taxon>Eukaryota</taxon>
        <taxon>Viridiplantae</taxon>
        <taxon>Streptophyta</taxon>
        <taxon>Embryophyta</taxon>
        <taxon>Tracheophyta</taxon>
        <taxon>Spermatophyta</taxon>
        <taxon>Magnoliopsida</taxon>
        <taxon>eudicotyledons</taxon>
        <taxon>Gunneridae</taxon>
        <taxon>Pentapetalae</taxon>
        <taxon>rosids</taxon>
        <taxon>fabids</taxon>
        <taxon>Cucurbitales</taxon>
        <taxon>Cucurbitaceae</taxon>
        <taxon>Benincaseae</taxon>
        <taxon>Citrullus</taxon>
    </lineage>
</organism>
<dbReference type="SMART" id="SM00220">
    <property type="entry name" value="S_TKc"/>
    <property type="match status" value="1"/>
</dbReference>
<dbReference type="Pfam" id="PF00069">
    <property type="entry name" value="Pkinase"/>
    <property type="match status" value="1"/>
</dbReference>
<dbReference type="PANTHER" id="PTHR43895">
    <property type="entry name" value="CALCIUM/CALMODULIN-DEPENDENT PROTEIN KINASE KINASE-RELATED"/>
    <property type="match status" value="1"/>
</dbReference>
<evidence type="ECO:0000256" key="12">
    <source>
        <dbReference type="SAM" id="MobiDB-lite"/>
    </source>
</evidence>
<evidence type="ECO:0000256" key="6">
    <source>
        <dbReference type="ARBA" id="ARBA00022741"/>
    </source>
</evidence>
<dbReference type="InterPro" id="IPR011009">
    <property type="entry name" value="Kinase-like_dom_sf"/>
</dbReference>
<dbReference type="PROSITE" id="PS00107">
    <property type="entry name" value="PROTEIN_KINASE_ATP"/>
    <property type="match status" value="1"/>
</dbReference>
<dbReference type="EC" id="2.7.11.1" evidence="3"/>
<dbReference type="EMBL" id="OZ021742">
    <property type="protein sequence ID" value="CAK9327616.1"/>
    <property type="molecule type" value="Genomic_DNA"/>
</dbReference>
<evidence type="ECO:0000256" key="7">
    <source>
        <dbReference type="ARBA" id="ARBA00022777"/>
    </source>
</evidence>
<comment type="cofactor">
    <cofactor evidence="1">
        <name>Mn(2+)</name>
        <dbReference type="ChEBI" id="CHEBI:29035"/>
    </cofactor>
</comment>
<accession>A0ABP0Z4J7</accession>
<evidence type="ECO:0000259" key="14">
    <source>
        <dbReference type="PROSITE" id="PS50816"/>
    </source>
</evidence>
<evidence type="ECO:0000256" key="10">
    <source>
        <dbReference type="ARBA" id="ARBA00048679"/>
    </source>
</evidence>
<gene>
    <name evidence="15" type="ORF">CITCOLO1_LOCUS20002</name>
</gene>
<feature type="domain" description="NAF" evidence="14">
    <location>
        <begin position="321"/>
        <end position="345"/>
    </location>
</feature>
<evidence type="ECO:0000256" key="5">
    <source>
        <dbReference type="ARBA" id="ARBA00022679"/>
    </source>
</evidence>
<feature type="domain" description="Protein kinase" evidence="13">
    <location>
        <begin position="24"/>
        <end position="279"/>
    </location>
</feature>
<feature type="binding site" evidence="11">
    <location>
        <position position="53"/>
    </location>
    <ligand>
        <name>ATP</name>
        <dbReference type="ChEBI" id="CHEBI:30616"/>
    </ligand>
</feature>
<dbReference type="InterPro" id="IPR000719">
    <property type="entry name" value="Prot_kinase_dom"/>
</dbReference>
<keyword evidence="8 11" id="KW-0067">ATP-binding</keyword>
<comment type="similarity">
    <text evidence="2">Belongs to the protein kinase superfamily. CAMK Ser/Thr protein kinase family. SNF1 subfamily.</text>
</comment>
<dbReference type="SUPFAM" id="SSF56112">
    <property type="entry name" value="Protein kinase-like (PK-like)"/>
    <property type="match status" value="1"/>
</dbReference>
<dbReference type="PROSITE" id="PS50011">
    <property type="entry name" value="PROTEIN_KINASE_DOM"/>
    <property type="match status" value="1"/>
</dbReference>
<proteinExistence type="inferred from homology"/>
<evidence type="ECO:0000256" key="11">
    <source>
        <dbReference type="PROSITE-ProRule" id="PRU10141"/>
    </source>
</evidence>
<dbReference type="InterPro" id="IPR008271">
    <property type="entry name" value="Ser/Thr_kinase_AS"/>
</dbReference>
<keyword evidence="5" id="KW-0808">Transferase</keyword>
<comment type="catalytic activity">
    <reaction evidence="9">
        <text>L-threonyl-[protein] + ATP = O-phospho-L-threonyl-[protein] + ADP + H(+)</text>
        <dbReference type="Rhea" id="RHEA:46608"/>
        <dbReference type="Rhea" id="RHEA-COMP:11060"/>
        <dbReference type="Rhea" id="RHEA-COMP:11605"/>
        <dbReference type="ChEBI" id="CHEBI:15378"/>
        <dbReference type="ChEBI" id="CHEBI:30013"/>
        <dbReference type="ChEBI" id="CHEBI:30616"/>
        <dbReference type="ChEBI" id="CHEBI:61977"/>
        <dbReference type="ChEBI" id="CHEBI:456216"/>
        <dbReference type="EC" id="2.7.11.1"/>
    </reaction>
</comment>
<dbReference type="InterPro" id="IPR017441">
    <property type="entry name" value="Protein_kinase_ATP_BS"/>
</dbReference>
<dbReference type="CDD" id="cd14663">
    <property type="entry name" value="STKc_SnRK3"/>
    <property type="match status" value="1"/>
</dbReference>
<feature type="region of interest" description="Disordered" evidence="12">
    <location>
        <begin position="586"/>
        <end position="611"/>
    </location>
</feature>
<evidence type="ECO:0000256" key="9">
    <source>
        <dbReference type="ARBA" id="ARBA00047899"/>
    </source>
</evidence>
<dbReference type="PANTHER" id="PTHR43895:SF123">
    <property type="entry name" value="NON-SPECIFIC SERINE_THREONINE PROTEIN KINASE"/>
    <property type="match status" value="1"/>
</dbReference>
<evidence type="ECO:0000259" key="13">
    <source>
        <dbReference type="PROSITE" id="PS50011"/>
    </source>
</evidence>
<protein>
    <recommendedName>
        <fullName evidence="3">non-specific serine/threonine protein kinase</fullName>
        <ecNumber evidence="3">2.7.11.1</ecNumber>
    </recommendedName>
</protein>